<proteinExistence type="predicted"/>
<accession>A0AAW0B6Q6</accession>
<name>A0AAW0B6Q6_9AGAR</name>
<sequence>MLHGHSDLPSSCQELVKLICRIADTENVVVDVDVRLPTITRLRQPLLLALSVSPLIILQDIAPMSRNLKRLQMLRAWYHYGNIRPPILARIETCLWQRILDISLGSFTATEALRLFLAETYSLVEVAGPEKHFFATNKGEVSPVPFALAYKSAETPSSGDRVGCSVDSDCSLSRGPSICIDTLEVNETRILQEAGDSMESNTYVSILEPACGSSPELGEVDVLQQDRSISSFVSDENYV</sequence>
<gene>
    <name evidence="1" type="ORF">VNI00_017429</name>
</gene>
<protein>
    <submittedName>
        <fullName evidence="1">Uncharacterized protein</fullName>
    </submittedName>
</protein>
<dbReference type="AlphaFoldDB" id="A0AAW0B6Q6"/>
<organism evidence="1 2">
    <name type="scientific">Paramarasmius palmivorus</name>
    <dbReference type="NCBI Taxonomy" id="297713"/>
    <lineage>
        <taxon>Eukaryota</taxon>
        <taxon>Fungi</taxon>
        <taxon>Dikarya</taxon>
        <taxon>Basidiomycota</taxon>
        <taxon>Agaricomycotina</taxon>
        <taxon>Agaricomycetes</taxon>
        <taxon>Agaricomycetidae</taxon>
        <taxon>Agaricales</taxon>
        <taxon>Marasmiineae</taxon>
        <taxon>Marasmiaceae</taxon>
        <taxon>Paramarasmius</taxon>
    </lineage>
</organism>
<evidence type="ECO:0000313" key="2">
    <source>
        <dbReference type="Proteomes" id="UP001383192"/>
    </source>
</evidence>
<keyword evidence="2" id="KW-1185">Reference proteome</keyword>
<dbReference type="Proteomes" id="UP001383192">
    <property type="component" value="Unassembled WGS sequence"/>
</dbReference>
<reference evidence="1 2" key="1">
    <citation type="submission" date="2024-01" db="EMBL/GenBank/DDBJ databases">
        <title>A draft genome for a cacao thread blight-causing isolate of Paramarasmius palmivorus.</title>
        <authorList>
            <person name="Baruah I.K."/>
            <person name="Bukari Y."/>
            <person name="Amoako-Attah I."/>
            <person name="Meinhardt L.W."/>
            <person name="Bailey B.A."/>
            <person name="Cohen S.P."/>
        </authorList>
    </citation>
    <scope>NUCLEOTIDE SEQUENCE [LARGE SCALE GENOMIC DNA]</scope>
    <source>
        <strain evidence="1 2">GH-12</strain>
    </source>
</reference>
<evidence type="ECO:0000313" key="1">
    <source>
        <dbReference type="EMBL" id="KAK7021327.1"/>
    </source>
</evidence>
<dbReference type="EMBL" id="JAYKXP010000172">
    <property type="protein sequence ID" value="KAK7021327.1"/>
    <property type="molecule type" value="Genomic_DNA"/>
</dbReference>
<comment type="caution">
    <text evidence="1">The sequence shown here is derived from an EMBL/GenBank/DDBJ whole genome shotgun (WGS) entry which is preliminary data.</text>
</comment>